<dbReference type="EMBL" id="OX365700">
    <property type="protein sequence ID" value="CAI4031748.1"/>
    <property type="molecule type" value="Genomic_DNA"/>
</dbReference>
<protein>
    <submittedName>
        <fullName evidence="1">Uncharacterized protein</fullName>
    </submittedName>
</protein>
<sequence length="70" mass="7595">MTCERCNGLMVSEQICDLRGTSGDLSVDGYRCLLCGDVVDKTILANRRCSSETVEPPTVYSPPMPRLVAA</sequence>
<organism evidence="1 2">
    <name type="scientific">Nitrospira tepida</name>
    <dbReference type="NCBI Taxonomy" id="2973512"/>
    <lineage>
        <taxon>Bacteria</taxon>
        <taxon>Pseudomonadati</taxon>
        <taxon>Nitrospirota</taxon>
        <taxon>Nitrospiria</taxon>
        <taxon>Nitrospirales</taxon>
        <taxon>Nitrospiraceae</taxon>
        <taxon>Nitrospira</taxon>
    </lineage>
</organism>
<dbReference type="Proteomes" id="UP001179121">
    <property type="component" value="Chromosome"/>
</dbReference>
<evidence type="ECO:0000313" key="1">
    <source>
        <dbReference type="EMBL" id="CAI4031748.1"/>
    </source>
</evidence>
<dbReference type="KEGG" id="nti:DNFV4_02167"/>
<name>A0AA86MZ52_9BACT</name>
<proteinExistence type="predicted"/>
<reference evidence="1" key="1">
    <citation type="submission" date="2022-10" db="EMBL/GenBank/DDBJ databases">
        <authorList>
            <person name="Koch H."/>
        </authorList>
    </citation>
    <scope>NUCLEOTIDE SEQUENCE</scope>
    <source>
        <strain evidence="1">DNF</strain>
    </source>
</reference>
<keyword evidence="2" id="KW-1185">Reference proteome</keyword>
<evidence type="ECO:0000313" key="2">
    <source>
        <dbReference type="Proteomes" id="UP001179121"/>
    </source>
</evidence>
<dbReference type="RefSeq" id="WP_213041720.1">
    <property type="nucleotide sequence ID" value="NZ_OX365700.1"/>
</dbReference>
<gene>
    <name evidence="1" type="ORF">DNFV4_02167</name>
</gene>
<accession>A0AA86MZ52</accession>
<dbReference type="AlphaFoldDB" id="A0AA86MZ52"/>